<proteinExistence type="predicted"/>
<evidence type="ECO:0000313" key="2">
    <source>
        <dbReference type="Proteomes" id="UP001057402"/>
    </source>
</evidence>
<name>A0ACB9LHS7_9MYRT</name>
<protein>
    <submittedName>
        <fullName evidence="1">Uncharacterized protein</fullName>
    </submittedName>
</protein>
<evidence type="ECO:0000313" key="1">
    <source>
        <dbReference type="EMBL" id="KAI4310638.1"/>
    </source>
</evidence>
<comment type="caution">
    <text evidence="1">The sequence shown here is derived from an EMBL/GenBank/DDBJ whole genome shotgun (WGS) entry which is preliminary data.</text>
</comment>
<accession>A0ACB9LHS7</accession>
<reference evidence="2" key="1">
    <citation type="journal article" date="2023" name="Front. Plant Sci.">
        <title>Chromosomal-level genome assembly of Melastoma candidum provides insights into trichome evolution.</title>
        <authorList>
            <person name="Zhong Y."/>
            <person name="Wu W."/>
            <person name="Sun C."/>
            <person name="Zou P."/>
            <person name="Liu Y."/>
            <person name="Dai S."/>
            <person name="Zhou R."/>
        </authorList>
    </citation>
    <scope>NUCLEOTIDE SEQUENCE [LARGE SCALE GENOMIC DNA]</scope>
</reference>
<keyword evidence="2" id="KW-1185">Reference proteome</keyword>
<dbReference type="EMBL" id="CM042890">
    <property type="protein sequence ID" value="KAI4310638.1"/>
    <property type="molecule type" value="Genomic_DNA"/>
</dbReference>
<dbReference type="Proteomes" id="UP001057402">
    <property type="component" value="Chromosome 11"/>
</dbReference>
<organism evidence="1 2">
    <name type="scientific">Melastoma candidum</name>
    <dbReference type="NCBI Taxonomy" id="119954"/>
    <lineage>
        <taxon>Eukaryota</taxon>
        <taxon>Viridiplantae</taxon>
        <taxon>Streptophyta</taxon>
        <taxon>Embryophyta</taxon>
        <taxon>Tracheophyta</taxon>
        <taxon>Spermatophyta</taxon>
        <taxon>Magnoliopsida</taxon>
        <taxon>eudicotyledons</taxon>
        <taxon>Gunneridae</taxon>
        <taxon>Pentapetalae</taxon>
        <taxon>rosids</taxon>
        <taxon>malvids</taxon>
        <taxon>Myrtales</taxon>
        <taxon>Melastomataceae</taxon>
        <taxon>Melastomatoideae</taxon>
        <taxon>Melastomateae</taxon>
        <taxon>Melastoma</taxon>
    </lineage>
</organism>
<gene>
    <name evidence="1" type="ORF">MLD38_035602</name>
</gene>
<sequence length="334" mass="38194">MKFGETFTEYLQGDRKGSLRDCSHVEYKRLKKVLKGCLSCHEESGIVAASGAADHRGGDSCRFDSCPICDQLFFTELMKEASDVSGCFGKRVRHLLNHHIGSRMHRYKLRLLHCFTDDQYVLLQRGRILMEYITMNAIAIRKILKKYDKVHGSESGKNFRSRLRAEHIELLQSPWLMELGAFYLNLDGANTVEDESDESFSRFSFHFNAAQPVIRMSLPDSMELEYDLTCAICLDTVFNPYSLSCYHFFCKLCACSAASVPIFQGLKTASNKACCPVCREEGVYASSVPLSELDLLLKKKCKEYWKERMVAERAEMVKQSKVYWSLQAKYAIGY</sequence>